<dbReference type="PANTHER" id="PTHR10223:SF0">
    <property type="entry name" value="26S PROTEASOME NON-ATPASE REGULATORY SUBUNIT 4"/>
    <property type="match status" value="1"/>
</dbReference>
<dbReference type="GO" id="GO:0008540">
    <property type="term" value="C:proteasome regulatory particle, base subcomplex"/>
    <property type="evidence" value="ECO:0007669"/>
    <property type="project" value="TreeGrafter"/>
</dbReference>
<dbReference type="PROSITE" id="PS50330">
    <property type="entry name" value="UIM"/>
    <property type="match status" value="1"/>
</dbReference>
<organism evidence="4 7">
    <name type="scientific">Hamiltosporidium tvaerminnensis</name>
    <dbReference type="NCBI Taxonomy" id="1176355"/>
    <lineage>
        <taxon>Eukaryota</taxon>
        <taxon>Fungi</taxon>
        <taxon>Fungi incertae sedis</taxon>
        <taxon>Microsporidia</taxon>
        <taxon>Dubosqiidae</taxon>
        <taxon>Hamiltosporidium</taxon>
    </lineage>
</organism>
<proteinExistence type="inferred from homology"/>
<dbReference type="GO" id="GO:0031593">
    <property type="term" value="F:polyubiquitin modification-dependent protein binding"/>
    <property type="evidence" value="ECO:0007669"/>
    <property type="project" value="TreeGrafter"/>
</dbReference>
<dbReference type="VEuPathDB" id="MicrosporidiaDB:CWI38_1882p0010"/>
<dbReference type="Pfam" id="PF13519">
    <property type="entry name" value="VWA_2"/>
    <property type="match status" value="1"/>
</dbReference>
<protein>
    <submittedName>
        <fullName evidence="4">Subunit Rpn10 of 26S proteasome</fullName>
    </submittedName>
</protein>
<dbReference type="EMBL" id="PITJ01000092">
    <property type="protein sequence ID" value="TBU04750.1"/>
    <property type="molecule type" value="Genomic_DNA"/>
</dbReference>
<evidence type="ECO:0000256" key="1">
    <source>
        <dbReference type="ARBA" id="ARBA00005574"/>
    </source>
</evidence>
<keyword evidence="2 4" id="KW-0647">Proteasome</keyword>
<evidence type="ECO:0000259" key="3">
    <source>
        <dbReference type="Pfam" id="PF13519"/>
    </source>
</evidence>
<dbReference type="Proteomes" id="UP000292362">
    <property type="component" value="Unassembled WGS sequence"/>
</dbReference>
<feature type="domain" description="VWFA" evidence="3">
    <location>
        <begin position="5"/>
        <end position="111"/>
    </location>
</feature>
<dbReference type="SUPFAM" id="SSF53300">
    <property type="entry name" value="vWA-like"/>
    <property type="match status" value="1"/>
</dbReference>
<comment type="caution">
    <text evidence="4">The sequence shown here is derived from an EMBL/GenBank/DDBJ whole genome shotgun (WGS) entry which is preliminary data.</text>
</comment>
<evidence type="ECO:0000313" key="6">
    <source>
        <dbReference type="Proteomes" id="UP000292282"/>
    </source>
</evidence>
<dbReference type="InterPro" id="IPR003903">
    <property type="entry name" value="UIM_dom"/>
</dbReference>
<dbReference type="InterPro" id="IPR002035">
    <property type="entry name" value="VWF_A"/>
</dbReference>
<evidence type="ECO:0000256" key="2">
    <source>
        <dbReference type="ARBA" id="ARBA00022942"/>
    </source>
</evidence>
<dbReference type="AlphaFoldDB" id="A0A4Q9LDA9"/>
<dbReference type="Proteomes" id="UP000292282">
    <property type="component" value="Unassembled WGS sequence"/>
</dbReference>
<evidence type="ECO:0000313" key="4">
    <source>
        <dbReference type="EMBL" id="TBU04750.1"/>
    </source>
</evidence>
<reference evidence="6 7" key="1">
    <citation type="submission" date="2017-12" db="EMBL/GenBank/DDBJ databases">
        <authorList>
            <person name="Pombert J.-F."/>
            <person name="Haag K.L."/>
            <person name="Ebert D."/>
        </authorList>
    </citation>
    <scope>NUCLEOTIDE SEQUENCE [LARGE SCALE GENOMIC DNA]</scope>
    <source>
        <strain evidence="4">FI-OER-3-3</strain>
        <strain evidence="5">IL-G-3</strain>
    </source>
</reference>
<dbReference type="GO" id="GO:0005634">
    <property type="term" value="C:nucleus"/>
    <property type="evidence" value="ECO:0007669"/>
    <property type="project" value="TreeGrafter"/>
</dbReference>
<name>A0A4Q9LDA9_9MICR</name>
<gene>
    <name evidence="4" type="ORF">CWI37_0092p0020</name>
    <name evidence="5" type="ORF">CWI38_1882p0010</name>
</gene>
<evidence type="ECO:0000313" key="7">
    <source>
        <dbReference type="Proteomes" id="UP000292362"/>
    </source>
</evidence>
<comment type="similarity">
    <text evidence="1">Belongs to the proteasome subunit S5A family.</text>
</comment>
<dbReference type="InterPro" id="IPR027040">
    <property type="entry name" value="PSMD4"/>
</dbReference>
<dbReference type="STRING" id="1176355.A0A4Q9LDA9"/>
<dbReference type="EMBL" id="PITK01001882">
    <property type="protein sequence ID" value="TBU10278.1"/>
    <property type="molecule type" value="Genomic_DNA"/>
</dbReference>
<dbReference type="VEuPathDB" id="MicrosporidiaDB:CWI37_0092p0020"/>
<sequence length="210" mass="23859">MPIAVMVVIDNSMYMQNQDYLPSRFMTQKECLNTYISTTLNDSVDSAVGIIPTCQYVPNIMITPTNERFNLNQFLHKLPLHEDFDISKSFKLAYLALNYRQLEEKSILVFLGTEIPTKLEDEMVKSFIDSICVALELGITVSVVFFADGIKYSEWVNEEIESNGFKSVVVKEKESFYDAVCSLTGCKSEEFEDDPELALAIKLSLEEANK</sequence>
<dbReference type="Gene3D" id="3.40.50.410">
    <property type="entry name" value="von Willebrand factor, type A domain"/>
    <property type="match status" value="1"/>
</dbReference>
<dbReference type="PANTHER" id="PTHR10223">
    <property type="entry name" value="26S PROTEASOME NON-ATPASE REGULATORY SUBUNIT 4"/>
    <property type="match status" value="1"/>
</dbReference>
<dbReference type="OrthoDB" id="1731724at2759"/>
<keyword evidence="6" id="KW-1185">Reference proteome</keyword>
<accession>A0A4Q9LDA9</accession>
<dbReference type="GO" id="GO:0005829">
    <property type="term" value="C:cytosol"/>
    <property type="evidence" value="ECO:0007669"/>
    <property type="project" value="TreeGrafter"/>
</dbReference>
<evidence type="ECO:0000313" key="5">
    <source>
        <dbReference type="EMBL" id="TBU10278.1"/>
    </source>
</evidence>
<dbReference type="GO" id="GO:0043161">
    <property type="term" value="P:proteasome-mediated ubiquitin-dependent protein catabolic process"/>
    <property type="evidence" value="ECO:0007669"/>
    <property type="project" value="TreeGrafter"/>
</dbReference>
<dbReference type="InterPro" id="IPR036465">
    <property type="entry name" value="vWFA_dom_sf"/>
</dbReference>